<dbReference type="SMART" id="SM00450">
    <property type="entry name" value="RHOD"/>
    <property type="match status" value="1"/>
</dbReference>
<dbReference type="Proteomes" id="UP001597201">
    <property type="component" value="Unassembled WGS sequence"/>
</dbReference>
<dbReference type="EMBL" id="JBHTMY010000002">
    <property type="protein sequence ID" value="MFD1315279.1"/>
    <property type="molecule type" value="Genomic_DNA"/>
</dbReference>
<name>A0ABW3Y0X3_9FLAO</name>
<dbReference type="RefSeq" id="WP_377177275.1">
    <property type="nucleotide sequence ID" value="NZ_JBHTMY010000002.1"/>
</dbReference>
<dbReference type="PROSITE" id="PS51257">
    <property type="entry name" value="PROKAR_LIPOPROTEIN"/>
    <property type="match status" value="1"/>
</dbReference>
<dbReference type="Pfam" id="PF00581">
    <property type="entry name" value="Rhodanese"/>
    <property type="match status" value="1"/>
</dbReference>
<dbReference type="PROSITE" id="PS50206">
    <property type="entry name" value="RHODANESE_3"/>
    <property type="match status" value="1"/>
</dbReference>
<evidence type="ECO:0000259" key="1">
    <source>
        <dbReference type="PROSITE" id="PS50206"/>
    </source>
</evidence>
<dbReference type="InterPro" id="IPR036873">
    <property type="entry name" value="Rhodanese-like_dom_sf"/>
</dbReference>
<dbReference type="Gene3D" id="3.40.250.10">
    <property type="entry name" value="Rhodanese-like domain"/>
    <property type="match status" value="1"/>
</dbReference>
<dbReference type="InterPro" id="IPR050229">
    <property type="entry name" value="GlpE_sulfurtransferase"/>
</dbReference>
<comment type="caution">
    <text evidence="2">The sequence shown here is derived from an EMBL/GenBank/DDBJ whole genome shotgun (WGS) entry which is preliminary data.</text>
</comment>
<dbReference type="InterPro" id="IPR001763">
    <property type="entry name" value="Rhodanese-like_dom"/>
</dbReference>
<proteinExistence type="predicted"/>
<dbReference type="PANTHER" id="PTHR43031:SF1">
    <property type="entry name" value="PYRIDINE NUCLEOTIDE-DISULPHIDE OXIDOREDUCTASE"/>
    <property type="match status" value="1"/>
</dbReference>
<evidence type="ECO:0000313" key="2">
    <source>
        <dbReference type="EMBL" id="MFD1315279.1"/>
    </source>
</evidence>
<reference evidence="3" key="1">
    <citation type="journal article" date="2019" name="Int. J. Syst. Evol. Microbiol.">
        <title>The Global Catalogue of Microorganisms (GCM) 10K type strain sequencing project: providing services to taxonomists for standard genome sequencing and annotation.</title>
        <authorList>
            <consortium name="The Broad Institute Genomics Platform"/>
            <consortium name="The Broad Institute Genome Sequencing Center for Infectious Disease"/>
            <person name="Wu L."/>
            <person name="Ma J."/>
        </authorList>
    </citation>
    <scope>NUCLEOTIDE SEQUENCE [LARGE SCALE GENOMIC DNA]</scope>
    <source>
        <strain evidence="3">CCUG 61485</strain>
    </source>
</reference>
<sequence>MKLLKVIPFFTFVFFVLISCGQNSESSNGKIQKVNVDDFRLATENEVIIDVRTPGEYESGHIQNAININVNDSDFKARIEKLNKNEKVYVYCKIGSRSNKAAKILAESGFSQVYDLNGGIISWQRANLPLEK</sequence>
<dbReference type="PANTHER" id="PTHR43031">
    <property type="entry name" value="FAD-DEPENDENT OXIDOREDUCTASE"/>
    <property type="match status" value="1"/>
</dbReference>
<gene>
    <name evidence="2" type="ORF">ACFQ39_06590</name>
</gene>
<dbReference type="CDD" id="cd00158">
    <property type="entry name" value="RHOD"/>
    <property type="match status" value="1"/>
</dbReference>
<accession>A0ABW3Y0X3</accession>
<organism evidence="2 3">
    <name type="scientific">Namhaeicola litoreus</name>
    <dbReference type="NCBI Taxonomy" id="1052145"/>
    <lineage>
        <taxon>Bacteria</taxon>
        <taxon>Pseudomonadati</taxon>
        <taxon>Bacteroidota</taxon>
        <taxon>Flavobacteriia</taxon>
        <taxon>Flavobacteriales</taxon>
        <taxon>Flavobacteriaceae</taxon>
        <taxon>Namhaeicola</taxon>
    </lineage>
</organism>
<protein>
    <submittedName>
        <fullName evidence="2">Rhodanese-like domain-containing protein</fullName>
    </submittedName>
</protein>
<feature type="domain" description="Rhodanese" evidence="1">
    <location>
        <begin position="42"/>
        <end position="132"/>
    </location>
</feature>
<dbReference type="SUPFAM" id="SSF52821">
    <property type="entry name" value="Rhodanese/Cell cycle control phosphatase"/>
    <property type="match status" value="1"/>
</dbReference>
<keyword evidence="3" id="KW-1185">Reference proteome</keyword>
<evidence type="ECO:0000313" key="3">
    <source>
        <dbReference type="Proteomes" id="UP001597201"/>
    </source>
</evidence>